<keyword evidence="3 7" id="KW-0812">Transmembrane</keyword>
<evidence type="ECO:0000256" key="4">
    <source>
        <dbReference type="ARBA" id="ARBA00022989"/>
    </source>
</evidence>
<evidence type="ECO:0000256" key="6">
    <source>
        <dbReference type="SAM" id="MobiDB-lite"/>
    </source>
</evidence>
<proteinExistence type="inferred from homology"/>
<dbReference type="PANTHER" id="PTHR38459">
    <property type="entry name" value="PROPHAGE BACTOPRENOL-LINKED GLUCOSE TRANSLOCASE HOMOLOG"/>
    <property type="match status" value="1"/>
</dbReference>
<dbReference type="EMBL" id="BOOW01000007">
    <property type="protein sequence ID" value="GII90976.1"/>
    <property type="molecule type" value="Genomic_DNA"/>
</dbReference>
<organism evidence="9 10">
    <name type="scientific">Sinosporangium siamense</name>
    <dbReference type="NCBI Taxonomy" id="1367973"/>
    <lineage>
        <taxon>Bacteria</taxon>
        <taxon>Bacillati</taxon>
        <taxon>Actinomycetota</taxon>
        <taxon>Actinomycetes</taxon>
        <taxon>Streptosporangiales</taxon>
        <taxon>Streptosporangiaceae</taxon>
        <taxon>Sinosporangium</taxon>
    </lineage>
</organism>
<comment type="caution">
    <text evidence="9">The sequence shown here is derived from an EMBL/GenBank/DDBJ whole genome shotgun (WGS) entry which is preliminary data.</text>
</comment>
<feature type="transmembrane region" description="Helical" evidence="7">
    <location>
        <begin position="114"/>
        <end position="133"/>
    </location>
</feature>
<name>A0A919V5K7_9ACTN</name>
<protein>
    <submittedName>
        <fullName evidence="9">Membrane protein</fullName>
    </submittedName>
</protein>
<evidence type="ECO:0000259" key="8">
    <source>
        <dbReference type="Pfam" id="PF04138"/>
    </source>
</evidence>
<feature type="region of interest" description="Disordered" evidence="6">
    <location>
        <begin position="151"/>
        <end position="183"/>
    </location>
</feature>
<feature type="transmembrane region" description="Helical" evidence="7">
    <location>
        <begin position="83"/>
        <end position="108"/>
    </location>
</feature>
<keyword evidence="4 7" id="KW-1133">Transmembrane helix</keyword>
<dbReference type="InterPro" id="IPR051401">
    <property type="entry name" value="GtrA_CellWall_Glycosyl"/>
</dbReference>
<dbReference type="GO" id="GO:0005886">
    <property type="term" value="C:plasma membrane"/>
    <property type="evidence" value="ECO:0007669"/>
    <property type="project" value="TreeGrafter"/>
</dbReference>
<comment type="subcellular location">
    <subcellularLocation>
        <location evidence="1">Membrane</location>
        <topology evidence="1">Multi-pass membrane protein</topology>
    </subcellularLocation>
</comment>
<dbReference type="RefSeq" id="WP_204021865.1">
    <property type="nucleotide sequence ID" value="NZ_BOOW01000007.1"/>
</dbReference>
<evidence type="ECO:0000313" key="10">
    <source>
        <dbReference type="Proteomes" id="UP000606172"/>
    </source>
</evidence>
<gene>
    <name evidence="9" type="ORF">Ssi02_12070</name>
</gene>
<reference evidence="9" key="1">
    <citation type="submission" date="2021-01" db="EMBL/GenBank/DDBJ databases">
        <title>Whole genome shotgun sequence of Sinosporangium siamense NBRC 109515.</title>
        <authorList>
            <person name="Komaki H."/>
            <person name="Tamura T."/>
        </authorList>
    </citation>
    <scope>NUCLEOTIDE SEQUENCE</scope>
    <source>
        <strain evidence="9">NBRC 109515</strain>
    </source>
</reference>
<keyword evidence="5 7" id="KW-0472">Membrane</keyword>
<evidence type="ECO:0000256" key="2">
    <source>
        <dbReference type="ARBA" id="ARBA00009399"/>
    </source>
</evidence>
<accession>A0A919V5K7</accession>
<feature type="transmembrane region" description="Helical" evidence="7">
    <location>
        <begin position="52"/>
        <end position="71"/>
    </location>
</feature>
<sequence length="183" mass="19916">MQLLRRIYGRITGLFAELAKFGTIGAIAFVIDFSLTNYLRYGLGEGPLTSKVVATTVAATISYAGNRFWTFRHREQSGYAREYVLFFILNAIGLLISVLVIGFVSYTLKLNDPVSFNIAQLVGVGLGTLFRYWSYSKWVFLAIPKPPAVDEAGDLPSPRSPQGEPSEATGPASPASEGAATRL</sequence>
<evidence type="ECO:0000256" key="3">
    <source>
        <dbReference type="ARBA" id="ARBA00022692"/>
    </source>
</evidence>
<dbReference type="Pfam" id="PF04138">
    <property type="entry name" value="GtrA_DPMS_TM"/>
    <property type="match status" value="1"/>
</dbReference>
<evidence type="ECO:0000313" key="9">
    <source>
        <dbReference type="EMBL" id="GII90976.1"/>
    </source>
</evidence>
<evidence type="ECO:0000256" key="5">
    <source>
        <dbReference type="ARBA" id="ARBA00023136"/>
    </source>
</evidence>
<comment type="similarity">
    <text evidence="2">Belongs to the GtrA family.</text>
</comment>
<feature type="transmembrane region" description="Helical" evidence="7">
    <location>
        <begin position="21"/>
        <end position="40"/>
    </location>
</feature>
<dbReference type="Proteomes" id="UP000606172">
    <property type="component" value="Unassembled WGS sequence"/>
</dbReference>
<evidence type="ECO:0000256" key="1">
    <source>
        <dbReference type="ARBA" id="ARBA00004141"/>
    </source>
</evidence>
<dbReference type="AlphaFoldDB" id="A0A919V5K7"/>
<dbReference type="InterPro" id="IPR007267">
    <property type="entry name" value="GtrA_DPMS_TM"/>
</dbReference>
<feature type="domain" description="GtrA/DPMS transmembrane" evidence="8">
    <location>
        <begin position="20"/>
        <end position="140"/>
    </location>
</feature>
<keyword evidence="10" id="KW-1185">Reference proteome</keyword>
<dbReference type="PANTHER" id="PTHR38459:SF1">
    <property type="entry name" value="PROPHAGE BACTOPRENOL-LINKED GLUCOSE TRANSLOCASE HOMOLOG"/>
    <property type="match status" value="1"/>
</dbReference>
<dbReference type="GO" id="GO:0000271">
    <property type="term" value="P:polysaccharide biosynthetic process"/>
    <property type="evidence" value="ECO:0007669"/>
    <property type="project" value="InterPro"/>
</dbReference>
<evidence type="ECO:0000256" key="7">
    <source>
        <dbReference type="SAM" id="Phobius"/>
    </source>
</evidence>